<name>A0A9P2WRE1_THEFU</name>
<dbReference type="EMBL" id="AOSG01000028">
    <property type="protein sequence ID" value="EOR71746.1"/>
    <property type="molecule type" value="Genomic_DNA"/>
</dbReference>
<comment type="caution">
    <text evidence="1">The sequence shown here is derived from an EMBL/GenBank/DDBJ whole genome shotgun (WGS) entry which is preliminary data.</text>
</comment>
<proteinExistence type="predicted"/>
<evidence type="ECO:0000313" key="1">
    <source>
        <dbReference type="EMBL" id="EOR71746.1"/>
    </source>
</evidence>
<sequence>MSRIGRVERATNETKVFVEVNL</sequence>
<reference evidence="1 2" key="1">
    <citation type="journal article" date="2013" name="Genome Announc.">
        <title>Draft Genome Sequence of the Lignocellulose Decomposer Thermobifida fusca Strain TM51.</title>
        <authorList>
            <person name="Toth A."/>
            <person name="Barna T."/>
            <person name="Nagy I."/>
            <person name="Horvath B."/>
            <person name="Nagy I."/>
            <person name="Tancsics A."/>
            <person name="Kriszt B."/>
            <person name="Baka E."/>
            <person name="Fekete C."/>
            <person name="Kukolya J."/>
        </authorList>
    </citation>
    <scope>NUCLEOTIDE SEQUENCE [LARGE SCALE GENOMIC DNA]</scope>
    <source>
        <strain evidence="1 2">TM51</strain>
    </source>
</reference>
<evidence type="ECO:0000313" key="2">
    <source>
        <dbReference type="Proteomes" id="UP000014184"/>
    </source>
</evidence>
<dbReference type="Proteomes" id="UP000014184">
    <property type="component" value="Unassembled WGS sequence"/>
</dbReference>
<keyword evidence="2" id="KW-1185">Reference proteome</keyword>
<accession>A0A9P2WRE1</accession>
<dbReference type="AlphaFoldDB" id="A0A9P2WRE1"/>
<feature type="non-terminal residue" evidence="1">
    <location>
        <position position="22"/>
    </location>
</feature>
<organism evidence="1 2">
    <name type="scientific">Thermobifida fusca TM51</name>
    <dbReference type="NCBI Taxonomy" id="1169414"/>
    <lineage>
        <taxon>Bacteria</taxon>
        <taxon>Bacillati</taxon>
        <taxon>Actinomycetota</taxon>
        <taxon>Actinomycetes</taxon>
        <taxon>Streptosporangiales</taxon>
        <taxon>Nocardiopsidaceae</taxon>
        <taxon>Thermobifida</taxon>
    </lineage>
</organism>
<protein>
    <submittedName>
        <fullName evidence="1">Uncharacterized protein</fullName>
    </submittedName>
</protein>
<gene>
    <name evidence="1" type="ORF">TM51_06172</name>
</gene>